<dbReference type="GO" id="GO:0005813">
    <property type="term" value="C:centrosome"/>
    <property type="evidence" value="ECO:0007669"/>
    <property type="project" value="TreeGrafter"/>
</dbReference>
<evidence type="ECO:0000313" key="3">
    <source>
        <dbReference type="Ensembl" id="ENSMFAP00000056938.1"/>
    </source>
</evidence>
<sequence>MAARSPPSPYPPPPARQLGPRSPRVGRGAEVHTVRSEASGFAGAAREVVADKSDKIWLGEEGSGGRRGPGGAAPAHAPLLSAPMGSRRLEGISVEEAMVTRTQLLEEELSSLKEELALCQADKEFVWSLWKRLQVTNPDLTQVVSLVVEREKQKSEGKDRKVLEILQVKDARIQEFEQRESVLKQEINDLVKRKIAVDEENAFLRKEFSELEKKFKDKSQEIKDTKECVQNKEEQNRLIIKNLEEENNKLSTRCTDLLNDLEKLRKQEAHWRKEKYSTDAKIKAFEDNLIEARKEVEVSQSKYNALSLQLSNKQTELIQKDMDITLVRKELQELQNLYKQNSTHTAQQAELIQQLQVLNMDTQKVLRNQEDVHTAESISYQKLYNELHICFETTKSNEVMLRQSVVNLQDQLLQKEQENAKLKEKLQESQGAPHPLSQESDPDYSAQVPYRPSLSSLETLMVSQKSEIEYLQEKLKIANEKLSENISPSKVFSEKSIMTSAEGKHKEPPVKRSRSLSPKSSFTDSEELRKLRKAERKIENLEKALQLKSQENDELRDAHEKRKERLQMLQTNYRAVKEQLKQWEEGSGMTEIGKIKRADPQKLRQEDCDAVWNELAYFKRENQELMIQKMNLEEELDELKVHISIDKEAIQELNRCVAERREEQLFRSGEDDEVKRSTPEKNGKEMLEQTLQKVIELENRLKSFEKRSRKLKEGNKKLMKENDFLKSLLKQQQEDTETREKELEQIIKGSKDVEKENTELQVKISELEREVTFLKRQVAEANALRNENEELINPMEKSHQSADKAKSETATTKVRSGRYDCKTTMTKVKFKAAKKNCSVGRHHTVLNHSIKVMSNVFENLSKDGWEDVSESSDSEAQTSQTLGTIIVETSQKISPTEDGKDQKESDPKEDSQTKGKEIVQTYLNIDGKTPTKLNLDLAGLRKEKEDLLKKLESSSEITSLAEEVSQVTFPRIQVTSLGPSRSMDLEMKQLQCKLKNATNELTKQSSNVKSLKFELLAKEEHIKEMHEKMSRMERDITMKRHLIEDLKFRQKVNLESNESFSEMLQNLDKKVKTLTEECSNKKISIDSLKQRLNVAVKEKSQYEQMYQKSKEELEKKDLKLTLLVSRISETESAMADIETAASKQLQGLALQSEQVLEGAQKTLLLANEKVEEFTKFVKALAKELQNDVHVVRRQIRELKKMKKNRDACKTSTHKAQTLAASILNISRSDLEEILDTEDEVEIEKTKIDAENDKEWMLYIQKLLEGQLPFASYLLEAVLEKINEKKKLVEGYFTIMKDIR</sequence>
<feature type="coiled-coil region" evidence="1">
    <location>
        <begin position="95"/>
        <end position="122"/>
    </location>
</feature>
<feature type="compositionally biased region" description="Basic and acidic residues" evidence="2">
    <location>
        <begin position="48"/>
        <end position="58"/>
    </location>
</feature>
<dbReference type="GO" id="GO:0010457">
    <property type="term" value="P:centriole-centriole cohesion"/>
    <property type="evidence" value="ECO:0007669"/>
    <property type="project" value="TreeGrafter"/>
</dbReference>
<dbReference type="GeneTree" id="ENSGT00440000034932"/>
<protein>
    <submittedName>
        <fullName evidence="3">Centlein</fullName>
    </submittedName>
</protein>
<dbReference type="PANTHER" id="PTHR18957">
    <property type="entry name" value="CENTLEIN"/>
    <property type="match status" value="1"/>
</dbReference>
<feature type="region of interest" description="Disordered" evidence="2">
    <location>
        <begin position="796"/>
        <end position="815"/>
    </location>
</feature>
<feature type="region of interest" description="Disordered" evidence="2">
    <location>
        <begin position="1"/>
        <end position="79"/>
    </location>
</feature>
<gene>
    <name evidence="3" type="primary">CNTLN</name>
</gene>
<evidence type="ECO:0000313" key="4">
    <source>
        <dbReference type="Proteomes" id="UP000233100"/>
    </source>
</evidence>
<feature type="region of interest" description="Disordered" evidence="2">
    <location>
        <begin position="497"/>
        <end position="529"/>
    </location>
</feature>
<feature type="coiled-coil region" evidence="1">
    <location>
        <begin position="615"/>
        <end position="649"/>
    </location>
</feature>
<keyword evidence="4" id="KW-1185">Reference proteome</keyword>
<evidence type="ECO:0000256" key="2">
    <source>
        <dbReference type="SAM" id="MobiDB-lite"/>
    </source>
</evidence>
<reference evidence="3" key="2">
    <citation type="submission" date="2025-08" db="UniProtKB">
        <authorList>
            <consortium name="Ensembl"/>
        </authorList>
    </citation>
    <scope>IDENTIFICATION</scope>
</reference>
<reference evidence="3 4" key="1">
    <citation type="submission" date="2013-03" db="EMBL/GenBank/DDBJ databases">
        <authorList>
            <person name="Warren W."/>
            <person name="Wilson R.K."/>
        </authorList>
    </citation>
    <scope>NUCLEOTIDE SEQUENCE</scope>
</reference>
<dbReference type="InterPro" id="IPR038810">
    <property type="entry name" value="CNTLN"/>
</dbReference>
<feature type="region of interest" description="Disordered" evidence="2">
    <location>
        <begin position="421"/>
        <end position="449"/>
    </location>
</feature>
<feature type="compositionally biased region" description="Gly residues" evidence="2">
    <location>
        <begin position="61"/>
        <end position="71"/>
    </location>
</feature>
<feature type="compositionally biased region" description="Basic and acidic residues" evidence="2">
    <location>
        <begin position="895"/>
        <end position="916"/>
    </location>
</feature>
<name>A0A7N9D3T0_MACFA</name>
<dbReference type="PANTHER" id="PTHR18957:SF0">
    <property type="entry name" value="CENTLEIN"/>
    <property type="match status" value="1"/>
</dbReference>
<evidence type="ECO:0000256" key="1">
    <source>
        <dbReference type="SAM" id="Coils"/>
    </source>
</evidence>
<feature type="region of interest" description="Disordered" evidence="2">
    <location>
        <begin position="865"/>
        <end position="916"/>
    </location>
</feature>
<dbReference type="Proteomes" id="UP000233100">
    <property type="component" value="Chromosome 15"/>
</dbReference>
<organism evidence="3 4">
    <name type="scientific">Macaca fascicularis</name>
    <name type="common">Crab-eating macaque</name>
    <name type="synonym">Cynomolgus monkey</name>
    <dbReference type="NCBI Taxonomy" id="9541"/>
    <lineage>
        <taxon>Eukaryota</taxon>
        <taxon>Metazoa</taxon>
        <taxon>Chordata</taxon>
        <taxon>Craniata</taxon>
        <taxon>Vertebrata</taxon>
        <taxon>Euteleostomi</taxon>
        <taxon>Mammalia</taxon>
        <taxon>Eutheria</taxon>
        <taxon>Euarchontoglires</taxon>
        <taxon>Primates</taxon>
        <taxon>Haplorrhini</taxon>
        <taxon>Catarrhini</taxon>
        <taxon>Cercopithecidae</taxon>
        <taxon>Cercopithecinae</taxon>
        <taxon>Macaca</taxon>
    </lineage>
</organism>
<feature type="coiled-coil region" evidence="1">
    <location>
        <begin position="173"/>
        <end position="302"/>
    </location>
</feature>
<dbReference type="GO" id="GO:0005814">
    <property type="term" value="C:centriole"/>
    <property type="evidence" value="ECO:0007669"/>
    <property type="project" value="TreeGrafter"/>
</dbReference>
<feature type="compositionally biased region" description="Polar residues" evidence="2">
    <location>
        <begin position="874"/>
        <end position="894"/>
    </location>
</feature>
<reference evidence="3" key="3">
    <citation type="submission" date="2025-09" db="UniProtKB">
        <authorList>
            <consortium name="Ensembl"/>
        </authorList>
    </citation>
    <scope>IDENTIFICATION</scope>
</reference>
<feature type="compositionally biased region" description="Basic and acidic residues" evidence="2">
    <location>
        <begin position="796"/>
        <end position="807"/>
    </location>
</feature>
<dbReference type="Bgee" id="ENSMFAG00000038531">
    <property type="expression patterns" value="Expressed in heart and 13 other cell types or tissues"/>
</dbReference>
<dbReference type="Ensembl" id="ENSMFAT00000090955.1">
    <property type="protein sequence ID" value="ENSMFAP00000056938.1"/>
    <property type="gene ID" value="ENSMFAG00000038531.2"/>
</dbReference>
<accession>A0A7N9D3T0</accession>
<feature type="compositionally biased region" description="Pro residues" evidence="2">
    <location>
        <begin position="1"/>
        <end position="15"/>
    </location>
</feature>
<feature type="coiled-coil region" evidence="1">
    <location>
        <begin position="937"/>
        <end position="1119"/>
    </location>
</feature>
<keyword evidence="1" id="KW-0175">Coiled coil</keyword>
<proteinExistence type="predicted"/>
<feature type="coiled-coil region" evidence="1">
    <location>
        <begin position="687"/>
        <end position="784"/>
    </location>
</feature>